<dbReference type="Proteomes" id="UP000215559">
    <property type="component" value="Unassembled WGS sequence"/>
</dbReference>
<protein>
    <submittedName>
        <fullName evidence="1">Asparagine synthetase B</fullName>
    </submittedName>
</protein>
<name>A0A235BWR4_UNCW3</name>
<proteinExistence type="predicted"/>
<dbReference type="AlphaFoldDB" id="A0A235BWR4"/>
<gene>
    <name evidence="1" type="ORF">CH330_02150</name>
</gene>
<evidence type="ECO:0000313" key="2">
    <source>
        <dbReference type="Proteomes" id="UP000215559"/>
    </source>
</evidence>
<accession>A0A235BWR4</accession>
<sequence>MLIPMDLTQSDHLKAYGIVYRLLKRGQKAEWLLNYRGGSFLLPTEAQALKECRLNGVVFQPVSSSELVRMRSTIEQNNMESVMLERPTKLAVYAPPTAEPWDDAVRLALEYAGISYDVVWDEEVLGGKLSQYDWLHLHHEDFTGQYGKFYASYRNAGWYQTEVALNQKMAAKLGFSKVSKLKLAVVEMIRKYVEDGGMLFAMCSATDTPDIAWAGRNTDICDVVFDGDPIDPNYRAKLDYSGCLAFENFNLVTNPMIYEHSDIDTYRESVARGPDVYFSLFDFSAKFDPVPCMLVQDHVGLVKEYLGQNCGFRRGRLKKSDLIMGEVKNTEEVKYIHGNFGKGTWTFLGGHDPEDYAHRIGDPPTDLSLHKNSPGYRLILNNVLFPAAEKKKLKT</sequence>
<dbReference type="EMBL" id="NOZP01000041">
    <property type="protein sequence ID" value="OYD16682.1"/>
    <property type="molecule type" value="Genomic_DNA"/>
</dbReference>
<evidence type="ECO:0000313" key="1">
    <source>
        <dbReference type="EMBL" id="OYD16682.1"/>
    </source>
</evidence>
<reference evidence="1 2" key="1">
    <citation type="submission" date="2017-07" db="EMBL/GenBank/DDBJ databases">
        <title>Recovery of genomes from metagenomes via a dereplication, aggregation, and scoring strategy.</title>
        <authorList>
            <person name="Sieber C.M."/>
            <person name="Probst A.J."/>
            <person name="Sharrar A."/>
            <person name="Thomas B.C."/>
            <person name="Hess M."/>
            <person name="Tringe S.G."/>
            <person name="Banfield J.F."/>
        </authorList>
    </citation>
    <scope>NUCLEOTIDE SEQUENCE [LARGE SCALE GENOMIC DNA]</scope>
    <source>
        <strain evidence="1">JGI_Cruoil_03_51_56</strain>
    </source>
</reference>
<comment type="caution">
    <text evidence="1">The sequence shown here is derived from an EMBL/GenBank/DDBJ whole genome shotgun (WGS) entry which is preliminary data.</text>
</comment>
<organism evidence="1 2">
    <name type="scientific">candidate division WOR-3 bacterium JGI_Cruoil_03_51_56</name>
    <dbReference type="NCBI Taxonomy" id="1973747"/>
    <lineage>
        <taxon>Bacteria</taxon>
        <taxon>Bacteria division WOR-3</taxon>
    </lineage>
</organism>